<keyword evidence="3" id="KW-1185">Reference proteome</keyword>
<sequence length="189" mass="21867">MYNNQCQYLDWKKLCQLQDQRNNLEDLNNKQANKTTSPRGTWGQPQYEEQHNTAIKYGMQCIISCKCMSGTQNIGNNRKAKRTITSTVTHHRVSEATRSHPVENRVAHRRTARKPPARSHGIASGPTTRQPLSRSLKLRAMRTAHRTLQMHSIVVIQHRTAPREKRSNRATYIARLPKESRAQYAMQMH</sequence>
<organism evidence="2 3">
    <name type="scientific">Dorcoceras hygrometricum</name>
    <dbReference type="NCBI Taxonomy" id="472368"/>
    <lineage>
        <taxon>Eukaryota</taxon>
        <taxon>Viridiplantae</taxon>
        <taxon>Streptophyta</taxon>
        <taxon>Embryophyta</taxon>
        <taxon>Tracheophyta</taxon>
        <taxon>Spermatophyta</taxon>
        <taxon>Magnoliopsida</taxon>
        <taxon>eudicotyledons</taxon>
        <taxon>Gunneridae</taxon>
        <taxon>Pentapetalae</taxon>
        <taxon>asterids</taxon>
        <taxon>lamiids</taxon>
        <taxon>Lamiales</taxon>
        <taxon>Gesneriaceae</taxon>
        <taxon>Didymocarpoideae</taxon>
        <taxon>Trichosporeae</taxon>
        <taxon>Loxocarpinae</taxon>
        <taxon>Dorcoceras</taxon>
    </lineage>
</organism>
<proteinExistence type="predicted"/>
<name>A0A2Z7BGZ1_9LAMI</name>
<evidence type="ECO:0000313" key="3">
    <source>
        <dbReference type="Proteomes" id="UP000250235"/>
    </source>
</evidence>
<feature type="compositionally biased region" description="Polar residues" evidence="1">
    <location>
        <begin position="29"/>
        <end position="39"/>
    </location>
</feature>
<evidence type="ECO:0000256" key="1">
    <source>
        <dbReference type="SAM" id="MobiDB-lite"/>
    </source>
</evidence>
<feature type="region of interest" description="Disordered" evidence="1">
    <location>
        <begin position="26"/>
        <end position="45"/>
    </location>
</feature>
<protein>
    <submittedName>
        <fullName evidence="2">Uncharacterized protein</fullName>
    </submittedName>
</protein>
<accession>A0A2Z7BGZ1</accession>
<dbReference type="Proteomes" id="UP000250235">
    <property type="component" value="Unassembled WGS sequence"/>
</dbReference>
<reference evidence="2 3" key="1">
    <citation type="journal article" date="2015" name="Proc. Natl. Acad. Sci. U.S.A.">
        <title>The resurrection genome of Boea hygrometrica: A blueprint for survival of dehydration.</title>
        <authorList>
            <person name="Xiao L."/>
            <person name="Yang G."/>
            <person name="Zhang L."/>
            <person name="Yang X."/>
            <person name="Zhao S."/>
            <person name="Ji Z."/>
            <person name="Zhou Q."/>
            <person name="Hu M."/>
            <person name="Wang Y."/>
            <person name="Chen M."/>
            <person name="Xu Y."/>
            <person name="Jin H."/>
            <person name="Xiao X."/>
            <person name="Hu G."/>
            <person name="Bao F."/>
            <person name="Hu Y."/>
            <person name="Wan P."/>
            <person name="Li L."/>
            <person name="Deng X."/>
            <person name="Kuang T."/>
            <person name="Xiang C."/>
            <person name="Zhu J.K."/>
            <person name="Oliver M.J."/>
            <person name="He Y."/>
        </authorList>
    </citation>
    <scope>NUCLEOTIDE SEQUENCE [LARGE SCALE GENOMIC DNA]</scope>
    <source>
        <strain evidence="3">cv. XS01</strain>
    </source>
</reference>
<dbReference type="EMBL" id="KV005744">
    <property type="protein sequence ID" value="KZV33550.1"/>
    <property type="molecule type" value="Genomic_DNA"/>
</dbReference>
<dbReference type="AlphaFoldDB" id="A0A2Z7BGZ1"/>
<feature type="compositionally biased region" description="Basic and acidic residues" evidence="1">
    <location>
        <begin position="92"/>
        <end position="106"/>
    </location>
</feature>
<feature type="region of interest" description="Disordered" evidence="1">
    <location>
        <begin position="82"/>
        <end position="133"/>
    </location>
</feature>
<evidence type="ECO:0000313" key="2">
    <source>
        <dbReference type="EMBL" id="KZV33550.1"/>
    </source>
</evidence>
<feature type="compositionally biased region" description="Basic residues" evidence="1">
    <location>
        <begin position="107"/>
        <end position="117"/>
    </location>
</feature>
<gene>
    <name evidence="2" type="ORF">F511_33996</name>
</gene>